<feature type="region of interest" description="Disordered" evidence="1">
    <location>
        <begin position="42"/>
        <end position="67"/>
    </location>
</feature>
<keyword evidence="2" id="KW-0812">Transmembrane</keyword>
<name>A0ABU5F6H8_9BACT</name>
<protein>
    <submittedName>
        <fullName evidence="3">Uncharacterized protein</fullName>
    </submittedName>
</protein>
<evidence type="ECO:0000256" key="2">
    <source>
        <dbReference type="SAM" id="Phobius"/>
    </source>
</evidence>
<feature type="region of interest" description="Disordered" evidence="1">
    <location>
        <begin position="94"/>
        <end position="127"/>
    </location>
</feature>
<feature type="transmembrane region" description="Helical" evidence="2">
    <location>
        <begin position="14"/>
        <end position="37"/>
    </location>
</feature>
<proteinExistence type="predicted"/>
<reference evidence="4" key="1">
    <citation type="journal article" date="2023" name="Mar. Drugs">
        <title>Gemmata algarum, a Novel Planctomycete Isolated from an Algal Mat, Displays Antimicrobial Activity.</title>
        <authorList>
            <person name="Kumar G."/>
            <person name="Kallscheuer N."/>
            <person name="Kashif M."/>
            <person name="Ahamad S."/>
            <person name="Jagadeeshwari U."/>
            <person name="Pannikurungottu S."/>
            <person name="Haufschild T."/>
            <person name="Kabuu M."/>
            <person name="Sasikala C."/>
            <person name="Jogler C."/>
            <person name="Ramana C."/>
        </authorList>
    </citation>
    <scope>NUCLEOTIDE SEQUENCE [LARGE SCALE GENOMIC DNA]</scope>
    <source>
        <strain evidence="4">JC673</strain>
    </source>
</reference>
<accession>A0ABU5F6H8</accession>
<keyword evidence="2" id="KW-1133">Transmembrane helix</keyword>
<comment type="caution">
    <text evidence="3">The sequence shown here is derived from an EMBL/GenBank/DDBJ whole genome shotgun (WGS) entry which is preliminary data.</text>
</comment>
<sequence length="127" mass="13717">MSDTPASADRSPRFPFVTVGAALGVLFAFLFLMWLVTTREKEADAQRAADTKAEPKPDAATKLDEVKARNEAALNGVGAKMSRDEARGKLLARLKGPGDTMPFPVPEPVQPAAPKKDEPKKDAKEKQ</sequence>
<feature type="compositionally biased region" description="Basic and acidic residues" evidence="1">
    <location>
        <begin position="114"/>
        <end position="127"/>
    </location>
</feature>
<evidence type="ECO:0000313" key="3">
    <source>
        <dbReference type="EMBL" id="MDY3561476.1"/>
    </source>
</evidence>
<keyword evidence="4" id="KW-1185">Reference proteome</keyword>
<keyword evidence="2" id="KW-0472">Membrane</keyword>
<organism evidence="3 4">
    <name type="scientific">Gemmata algarum</name>
    <dbReference type="NCBI Taxonomy" id="2975278"/>
    <lineage>
        <taxon>Bacteria</taxon>
        <taxon>Pseudomonadati</taxon>
        <taxon>Planctomycetota</taxon>
        <taxon>Planctomycetia</taxon>
        <taxon>Gemmatales</taxon>
        <taxon>Gemmataceae</taxon>
        <taxon>Gemmata</taxon>
    </lineage>
</organism>
<dbReference type="RefSeq" id="WP_320687884.1">
    <property type="nucleotide sequence ID" value="NZ_JAXBLV010000194.1"/>
</dbReference>
<dbReference type="EMBL" id="JAXBLV010000194">
    <property type="protein sequence ID" value="MDY3561476.1"/>
    <property type="molecule type" value="Genomic_DNA"/>
</dbReference>
<evidence type="ECO:0000256" key="1">
    <source>
        <dbReference type="SAM" id="MobiDB-lite"/>
    </source>
</evidence>
<dbReference type="Proteomes" id="UP001272242">
    <property type="component" value="Unassembled WGS sequence"/>
</dbReference>
<gene>
    <name evidence="3" type="ORF">R5W23_002754</name>
</gene>
<evidence type="ECO:0000313" key="4">
    <source>
        <dbReference type="Proteomes" id="UP001272242"/>
    </source>
</evidence>